<proteinExistence type="predicted"/>
<evidence type="ECO:0000256" key="1">
    <source>
        <dbReference type="SAM" id="Phobius"/>
    </source>
</evidence>
<sequence>GNKRVDYKRTKRLYNRRKNSYQRHKKKRRRIIKRSLRTTAVAVVTGFVALGEAE</sequence>
<evidence type="ECO:0000313" key="2">
    <source>
        <dbReference type="EMBL" id="GAI79378.1"/>
    </source>
</evidence>
<name>X1RFI8_9ZZZZ</name>
<keyword evidence="1" id="KW-0812">Transmembrane</keyword>
<feature type="non-terminal residue" evidence="2">
    <location>
        <position position="1"/>
    </location>
</feature>
<gene>
    <name evidence="2" type="ORF">S12H4_24580</name>
</gene>
<organism evidence="2">
    <name type="scientific">marine sediment metagenome</name>
    <dbReference type="NCBI Taxonomy" id="412755"/>
    <lineage>
        <taxon>unclassified sequences</taxon>
        <taxon>metagenomes</taxon>
        <taxon>ecological metagenomes</taxon>
    </lineage>
</organism>
<keyword evidence="1" id="KW-0472">Membrane</keyword>
<dbReference type="EMBL" id="BARW01013387">
    <property type="protein sequence ID" value="GAI79378.1"/>
    <property type="molecule type" value="Genomic_DNA"/>
</dbReference>
<keyword evidence="1" id="KW-1133">Transmembrane helix</keyword>
<accession>X1RFI8</accession>
<dbReference type="AlphaFoldDB" id="X1RFI8"/>
<protein>
    <submittedName>
        <fullName evidence="2">Uncharacterized protein</fullName>
    </submittedName>
</protein>
<comment type="caution">
    <text evidence="2">The sequence shown here is derived from an EMBL/GenBank/DDBJ whole genome shotgun (WGS) entry which is preliminary data.</text>
</comment>
<feature type="transmembrane region" description="Helical" evidence="1">
    <location>
        <begin position="35"/>
        <end position="53"/>
    </location>
</feature>
<reference evidence="2" key="1">
    <citation type="journal article" date="2014" name="Front. Microbiol.">
        <title>High frequency of phylogenetically diverse reductive dehalogenase-homologous genes in deep subseafloor sedimentary metagenomes.</title>
        <authorList>
            <person name="Kawai M."/>
            <person name="Futagami T."/>
            <person name="Toyoda A."/>
            <person name="Takaki Y."/>
            <person name="Nishi S."/>
            <person name="Hori S."/>
            <person name="Arai W."/>
            <person name="Tsubouchi T."/>
            <person name="Morono Y."/>
            <person name="Uchiyama I."/>
            <person name="Ito T."/>
            <person name="Fujiyama A."/>
            <person name="Inagaki F."/>
            <person name="Takami H."/>
        </authorList>
    </citation>
    <scope>NUCLEOTIDE SEQUENCE</scope>
    <source>
        <strain evidence="2">Expedition CK06-06</strain>
    </source>
</reference>